<evidence type="ECO:0000256" key="1">
    <source>
        <dbReference type="SAM" id="Phobius"/>
    </source>
</evidence>
<dbReference type="PIRSF" id="PIRSF024534">
    <property type="entry name" value="ThiW"/>
    <property type="match status" value="1"/>
</dbReference>
<sequence length="162" mass="16662">MNKTKQMTVMAAFIAIGVLGASFLWFPTGIARAFPVQHALNVISAVVLGPIPTVIIAFGVGLVRNLLGLGTLLAFPGGLAGAIAAGLFFRMRKTTTAAIVGEIIGTGIIGSLLAIPVARILMDQAVGVFAFVPGFIISSLVGSVIAALVLPKIKPLLEKETI</sequence>
<keyword evidence="1" id="KW-1133">Transmembrane helix</keyword>
<protein>
    <submittedName>
        <fullName evidence="2">Energy coupling factor transporter S component ThiW</fullName>
    </submittedName>
</protein>
<dbReference type="Gene3D" id="1.10.1760.20">
    <property type="match status" value="1"/>
</dbReference>
<feature type="transmembrane region" description="Helical" evidence="1">
    <location>
        <begin position="128"/>
        <end position="150"/>
    </location>
</feature>
<evidence type="ECO:0000313" key="3">
    <source>
        <dbReference type="Proteomes" id="UP000199300"/>
    </source>
</evidence>
<feature type="transmembrane region" description="Helical" evidence="1">
    <location>
        <begin position="38"/>
        <end position="60"/>
    </location>
</feature>
<dbReference type="EMBL" id="FODJ01000004">
    <property type="protein sequence ID" value="SEO17716.1"/>
    <property type="molecule type" value="Genomic_DNA"/>
</dbReference>
<keyword evidence="3" id="KW-1185">Reference proteome</keyword>
<dbReference type="AlphaFoldDB" id="A0A1H8MKQ4"/>
<dbReference type="STRING" id="872970.SAMN04488134_104184"/>
<name>A0A1H8MKQ4_9BACI</name>
<accession>A0A1H8MKQ4</accession>
<gene>
    <name evidence="2" type="ORF">SAMN04488134_104184</name>
</gene>
<feature type="transmembrane region" description="Helical" evidence="1">
    <location>
        <begin position="96"/>
        <end position="122"/>
    </location>
</feature>
<organism evidence="2 3">
    <name type="scientific">Amphibacillus marinus</name>
    <dbReference type="NCBI Taxonomy" id="872970"/>
    <lineage>
        <taxon>Bacteria</taxon>
        <taxon>Bacillati</taxon>
        <taxon>Bacillota</taxon>
        <taxon>Bacilli</taxon>
        <taxon>Bacillales</taxon>
        <taxon>Bacillaceae</taxon>
        <taxon>Amphibacillus</taxon>
    </lineage>
</organism>
<dbReference type="RefSeq" id="WP_091496664.1">
    <property type="nucleotide sequence ID" value="NZ_FODJ01000004.1"/>
</dbReference>
<feature type="transmembrane region" description="Helical" evidence="1">
    <location>
        <begin position="6"/>
        <end position="26"/>
    </location>
</feature>
<evidence type="ECO:0000313" key="2">
    <source>
        <dbReference type="EMBL" id="SEO17716.1"/>
    </source>
</evidence>
<dbReference type="Proteomes" id="UP000199300">
    <property type="component" value="Unassembled WGS sequence"/>
</dbReference>
<proteinExistence type="predicted"/>
<dbReference type="OrthoDB" id="5516776at2"/>
<feature type="transmembrane region" description="Helical" evidence="1">
    <location>
        <begin position="66"/>
        <end position="89"/>
    </location>
</feature>
<reference evidence="2 3" key="1">
    <citation type="submission" date="2016-10" db="EMBL/GenBank/DDBJ databases">
        <authorList>
            <person name="de Groot N.N."/>
        </authorList>
    </citation>
    <scope>NUCLEOTIDE SEQUENCE [LARGE SCALE GENOMIC DNA]</scope>
    <source>
        <strain evidence="2 3">CGMCC 1.10434</strain>
    </source>
</reference>
<dbReference type="Pfam" id="PF09512">
    <property type="entry name" value="ThiW"/>
    <property type="match status" value="1"/>
</dbReference>
<keyword evidence="1" id="KW-0472">Membrane</keyword>
<dbReference type="InterPro" id="IPR012652">
    <property type="entry name" value="ThiW"/>
</dbReference>
<dbReference type="NCBIfam" id="TIGR02359">
    <property type="entry name" value="thiW"/>
    <property type="match status" value="1"/>
</dbReference>
<keyword evidence="1" id="KW-0812">Transmembrane</keyword>